<dbReference type="Gene3D" id="3.30.870.10">
    <property type="entry name" value="Endonuclease Chain A"/>
    <property type="match status" value="2"/>
</dbReference>
<evidence type="ECO:0000313" key="3">
    <source>
        <dbReference type="Proteomes" id="UP000615989"/>
    </source>
</evidence>
<dbReference type="SMART" id="SM00155">
    <property type="entry name" value="PLDc"/>
    <property type="match status" value="2"/>
</dbReference>
<dbReference type="EMBL" id="WTVG01000012">
    <property type="protein sequence ID" value="NMG24290.1"/>
    <property type="molecule type" value="Genomic_DNA"/>
</dbReference>
<gene>
    <name evidence="2" type="ORF">GO606_06010</name>
</gene>
<name>A0ABX1PLK1_9RHOO</name>
<dbReference type="Pfam" id="PF13091">
    <property type="entry name" value="PLDc_2"/>
    <property type="match status" value="2"/>
</dbReference>
<dbReference type="CDD" id="cd09110">
    <property type="entry name" value="PLDc_CLS_1"/>
    <property type="match status" value="1"/>
</dbReference>
<sequence>MTSGSSRRIDGCLGNASFDRRCESFRGGTWGTVFGPFVLAACVTGPAVDTAALPVRAPPAAVEVRVEHADGALRTHPSPKVAHQLEADGVGKELLVHHLAHVEKALTAPLVLGNHAHLLVDGPATYRAMFGAIEKARRHVHLETYILESGEQGERLARLLAAKRRQGVEVRVLYDSVGSRDTPPGYFEGLAAAGVAVCEFNPVNPLKLEGDPRLSLNNRDHRKVLVIDGQIAFTGGINISGVYRAGSFGSKRRVPTREEGWRDTHVMVRGPVVTQFEALFNDAWHEQRCPSPVARQATRAERAGGMAMRLVAADPVSGRSELYVALMSALEHARKRAWLTYGYFVPDERTLQSLRDAAQRGVDVRLVLPGFSDFWAPFHAGRSHYQDLLSVGVRIFERRDALLHAKTAVIDGVWSSVGSTNLDWRSFVHNFEADVLVLDGVFAEEMEELFGLDQSASHEVTLEQWKHRGVRARLLEWFARRWEYLL</sequence>
<proteinExistence type="predicted"/>
<feature type="domain" description="PLD phosphodiesterase" evidence="1">
    <location>
        <begin position="399"/>
        <end position="426"/>
    </location>
</feature>
<protein>
    <submittedName>
        <fullName evidence="2">Cardiolipin synthase B</fullName>
    </submittedName>
</protein>
<evidence type="ECO:0000259" key="1">
    <source>
        <dbReference type="PROSITE" id="PS50035"/>
    </source>
</evidence>
<feature type="domain" description="PLD phosphodiesterase" evidence="1">
    <location>
        <begin position="216"/>
        <end position="243"/>
    </location>
</feature>
<keyword evidence="3" id="KW-1185">Reference proteome</keyword>
<dbReference type="PANTHER" id="PTHR21248">
    <property type="entry name" value="CARDIOLIPIN SYNTHASE"/>
    <property type="match status" value="1"/>
</dbReference>
<dbReference type="CDD" id="cd09159">
    <property type="entry name" value="PLDc_ybhO_like_2"/>
    <property type="match status" value="1"/>
</dbReference>
<organism evidence="2 3">
    <name type="scientific">Aromatoleum anaerobium</name>
    <dbReference type="NCBI Taxonomy" id="182180"/>
    <lineage>
        <taxon>Bacteria</taxon>
        <taxon>Pseudomonadati</taxon>
        <taxon>Pseudomonadota</taxon>
        <taxon>Betaproteobacteria</taxon>
        <taxon>Rhodocyclales</taxon>
        <taxon>Rhodocyclaceae</taxon>
        <taxon>Aromatoleum</taxon>
    </lineage>
</organism>
<dbReference type="InterPro" id="IPR001736">
    <property type="entry name" value="PLipase_D/transphosphatidylase"/>
</dbReference>
<comment type="caution">
    <text evidence="2">The sequence shown here is derived from an EMBL/GenBank/DDBJ whole genome shotgun (WGS) entry which is preliminary data.</text>
</comment>
<dbReference type="PANTHER" id="PTHR21248:SF22">
    <property type="entry name" value="PHOSPHOLIPASE D"/>
    <property type="match status" value="1"/>
</dbReference>
<evidence type="ECO:0000313" key="2">
    <source>
        <dbReference type="EMBL" id="NMG24290.1"/>
    </source>
</evidence>
<accession>A0ABX1PLK1</accession>
<dbReference type="SUPFAM" id="SSF56024">
    <property type="entry name" value="Phospholipase D/nuclease"/>
    <property type="match status" value="2"/>
</dbReference>
<dbReference type="InterPro" id="IPR025202">
    <property type="entry name" value="PLD-like_dom"/>
</dbReference>
<dbReference type="Proteomes" id="UP000615989">
    <property type="component" value="Unassembled WGS sequence"/>
</dbReference>
<reference evidence="2" key="1">
    <citation type="submission" date="2019-12" db="EMBL/GenBank/DDBJ databases">
        <title>Comparative genomics gives insights into the taxonomy of the Azoarcus-Aromatoleum group and reveals separate origins of nif in the plant-associated Azoarcus and non-plant-associated Aromatoleum sub-groups.</title>
        <authorList>
            <person name="Lafos M."/>
            <person name="Maluk M."/>
            <person name="Batista M."/>
            <person name="Junghare M."/>
            <person name="Carmona M."/>
            <person name="Faoro H."/>
            <person name="Cruz L.M."/>
            <person name="Battistoni F."/>
            <person name="De Souza E."/>
            <person name="Pedrosa F."/>
            <person name="Chen W.-M."/>
            <person name="Poole P.S."/>
            <person name="Dixon R.A."/>
            <person name="James E.K."/>
        </authorList>
    </citation>
    <scope>NUCLEOTIDE SEQUENCE</scope>
    <source>
        <strain evidence="2">LuFRes1</strain>
    </source>
</reference>
<dbReference type="PROSITE" id="PS50035">
    <property type="entry name" value="PLD"/>
    <property type="match status" value="2"/>
</dbReference>